<dbReference type="Proteomes" id="UP001367676">
    <property type="component" value="Unassembled WGS sequence"/>
</dbReference>
<proteinExistence type="inferred from homology"/>
<gene>
    <name evidence="5" type="ORF">V9T40_010080</name>
</gene>
<dbReference type="Pfam" id="PF00071">
    <property type="entry name" value="Ras"/>
    <property type="match status" value="1"/>
</dbReference>
<evidence type="ECO:0000256" key="4">
    <source>
        <dbReference type="ARBA" id="ARBA00048098"/>
    </source>
</evidence>
<comment type="catalytic activity">
    <reaction evidence="4">
        <text>GTP + H2O = GDP + phosphate + H(+)</text>
        <dbReference type="Rhea" id="RHEA:19669"/>
        <dbReference type="ChEBI" id="CHEBI:15377"/>
        <dbReference type="ChEBI" id="CHEBI:15378"/>
        <dbReference type="ChEBI" id="CHEBI:37565"/>
        <dbReference type="ChEBI" id="CHEBI:43474"/>
        <dbReference type="ChEBI" id="CHEBI:58189"/>
        <dbReference type="EC" id="3.6.5.2"/>
    </reaction>
</comment>
<dbReference type="EC" id="3.6.5.2" evidence="2"/>
<evidence type="ECO:0000256" key="2">
    <source>
        <dbReference type="ARBA" id="ARBA00011984"/>
    </source>
</evidence>
<comment type="similarity">
    <text evidence="1">Belongs to the small GTPase superfamily. Ras family.</text>
</comment>
<protein>
    <recommendedName>
        <fullName evidence="2">small monomeric GTPase</fullName>
        <ecNumber evidence="2">3.6.5.2</ecNumber>
    </recommendedName>
</protein>
<evidence type="ECO:0000313" key="5">
    <source>
        <dbReference type="EMBL" id="KAK7597855.1"/>
    </source>
</evidence>
<dbReference type="PANTHER" id="PTHR45704">
    <property type="entry name" value="RAS-LIKE FAMILY MEMBER 11"/>
    <property type="match status" value="1"/>
</dbReference>
<evidence type="ECO:0000256" key="3">
    <source>
        <dbReference type="ARBA" id="ARBA00022801"/>
    </source>
</evidence>
<accession>A0AAN9TXC6</accession>
<dbReference type="InterPro" id="IPR001806">
    <property type="entry name" value="Small_GTPase"/>
</dbReference>
<sequence length="188" mass="21547">MSFIYLLYKKTVVINDTSFDVEIIDLSADTDRSQVPQEPIQWSDAIILVYSITDRDSFNYANTMLDNLQQYREVTPIPVVLVGNKADLKVRREVYTNEGKATADKFGCIFFETSVSESSNDVHEVFWAIFNELKSTRSNAFRRLRKFSVTKIMTLLFGKEYSRMAPNAQSGTVTVLKKDELSKTLEVK</sequence>
<dbReference type="SMART" id="SM00173">
    <property type="entry name" value="RAS"/>
    <property type="match status" value="1"/>
</dbReference>
<evidence type="ECO:0000313" key="6">
    <source>
        <dbReference type="Proteomes" id="UP001367676"/>
    </source>
</evidence>
<keyword evidence="6" id="KW-1185">Reference proteome</keyword>
<dbReference type="SMART" id="SM00175">
    <property type="entry name" value="RAB"/>
    <property type="match status" value="1"/>
</dbReference>
<reference evidence="5 6" key="1">
    <citation type="submission" date="2024-03" db="EMBL/GenBank/DDBJ databases">
        <title>Adaptation during the transition from Ophiocordyceps entomopathogen to insect associate is accompanied by gene loss and intensified selection.</title>
        <authorList>
            <person name="Ward C.M."/>
            <person name="Onetto C.A."/>
            <person name="Borneman A.R."/>
        </authorList>
    </citation>
    <scope>NUCLEOTIDE SEQUENCE [LARGE SCALE GENOMIC DNA]</scope>
    <source>
        <strain evidence="5">AWRI1</strain>
        <tissue evidence="5">Single Adult Female</tissue>
    </source>
</reference>
<dbReference type="PROSITE" id="PS51419">
    <property type="entry name" value="RAB"/>
    <property type="match status" value="1"/>
</dbReference>
<dbReference type="InterPro" id="IPR027417">
    <property type="entry name" value="P-loop_NTPase"/>
</dbReference>
<keyword evidence="3" id="KW-0378">Hydrolase</keyword>
<dbReference type="PROSITE" id="PS51421">
    <property type="entry name" value="RAS"/>
    <property type="match status" value="1"/>
</dbReference>
<dbReference type="AlphaFoldDB" id="A0AAN9TXC6"/>
<organism evidence="5 6">
    <name type="scientific">Parthenolecanium corni</name>
    <dbReference type="NCBI Taxonomy" id="536013"/>
    <lineage>
        <taxon>Eukaryota</taxon>
        <taxon>Metazoa</taxon>
        <taxon>Ecdysozoa</taxon>
        <taxon>Arthropoda</taxon>
        <taxon>Hexapoda</taxon>
        <taxon>Insecta</taxon>
        <taxon>Pterygota</taxon>
        <taxon>Neoptera</taxon>
        <taxon>Paraneoptera</taxon>
        <taxon>Hemiptera</taxon>
        <taxon>Sternorrhyncha</taxon>
        <taxon>Coccoidea</taxon>
        <taxon>Coccidae</taxon>
        <taxon>Parthenolecanium</taxon>
    </lineage>
</organism>
<comment type="caution">
    <text evidence="5">The sequence shown here is derived from an EMBL/GenBank/DDBJ whole genome shotgun (WGS) entry which is preliminary data.</text>
</comment>
<evidence type="ECO:0000256" key="1">
    <source>
        <dbReference type="ARBA" id="ARBA00008344"/>
    </source>
</evidence>
<dbReference type="InterPro" id="IPR051065">
    <property type="entry name" value="Ras-related_GTPase"/>
</dbReference>
<dbReference type="EMBL" id="JBBCAQ010000017">
    <property type="protein sequence ID" value="KAK7597855.1"/>
    <property type="molecule type" value="Genomic_DNA"/>
</dbReference>
<dbReference type="Gene3D" id="3.40.50.300">
    <property type="entry name" value="P-loop containing nucleotide triphosphate hydrolases"/>
    <property type="match status" value="1"/>
</dbReference>
<dbReference type="GO" id="GO:0005525">
    <property type="term" value="F:GTP binding"/>
    <property type="evidence" value="ECO:0007669"/>
    <property type="project" value="InterPro"/>
</dbReference>
<dbReference type="SUPFAM" id="SSF52540">
    <property type="entry name" value="P-loop containing nucleoside triphosphate hydrolases"/>
    <property type="match status" value="1"/>
</dbReference>
<name>A0AAN9TXC6_9HEMI</name>
<dbReference type="GO" id="GO:0003925">
    <property type="term" value="F:G protein activity"/>
    <property type="evidence" value="ECO:0007669"/>
    <property type="project" value="UniProtKB-EC"/>
</dbReference>